<keyword evidence="5 8" id="KW-1133">Transmembrane helix</keyword>
<evidence type="ECO:0000259" key="11">
    <source>
        <dbReference type="PROSITE" id="PS50259"/>
    </source>
</evidence>
<dbReference type="SUPFAM" id="SSF55073">
    <property type="entry name" value="Nucleotide cyclase"/>
    <property type="match status" value="1"/>
</dbReference>
<dbReference type="PANTHER" id="PTHR11347">
    <property type="entry name" value="CYCLIC NUCLEOTIDE PHOSPHODIESTERASE"/>
    <property type="match status" value="1"/>
</dbReference>
<dbReference type="Pfam" id="PF00233">
    <property type="entry name" value="PDEase_I"/>
    <property type="match status" value="1"/>
</dbReference>
<feature type="transmembrane region" description="Helical" evidence="8">
    <location>
        <begin position="626"/>
        <end position="645"/>
    </location>
</feature>
<feature type="signal peptide" evidence="9">
    <location>
        <begin position="1"/>
        <end position="26"/>
    </location>
</feature>
<evidence type="ECO:0000256" key="5">
    <source>
        <dbReference type="ARBA" id="ARBA00022989"/>
    </source>
</evidence>
<dbReference type="GO" id="GO:0004930">
    <property type="term" value="F:G protein-coupled receptor activity"/>
    <property type="evidence" value="ECO:0007669"/>
    <property type="project" value="InterPro"/>
</dbReference>
<dbReference type="GO" id="GO:0035556">
    <property type="term" value="P:intracellular signal transduction"/>
    <property type="evidence" value="ECO:0007669"/>
    <property type="project" value="InterPro"/>
</dbReference>
<evidence type="ECO:0000256" key="2">
    <source>
        <dbReference type="ARBA" id="ARBA00022692"/>
    </source>
</evidence>
<comment type="caution">
    <text evidence="12">The sequence shown here is derived from an EMBL/GenBank/DDBJ whole genome shotgun (WGS) entry which is preliminary data.</text>
</comment>
<keyword evidence="3" id="KW-0479">Metal-binding</keyword>
<keyword evidence="13" id="KW-1185">Reference proteome</keyword>
<dbReference type="SUPFAM" id="SSF109604">
    <property type="entry name" value="HD-domain/PDEase-like"/>
    <property type="match status" value="1"/>
</dbReference>
<name>A0A9N8H4I5_9STRA</name>
<feature type="transmembrane region" description="Helical" evidence="8">
    <location>
        <begin position="593"/>
        <end position="614"/>
    </location>
</feature>
<feature type="region of interest" description="Disordered" evidence="7">
    <location>
        <begin position="1300"/>
        <end position="1325"/>
    </location>
</feature>
<dbReference type="GO" id="GO:0004114">
    <property type="term" value="F:3',5'-cyclic-nucleotide phosphodiesterase activity"/>
    <property type="evidence" value="ECO:0007669"/>
    <property type="project" value="InterPro"/>
</dbReference>
<sequence>MWQQRPFLSHLVLLVLWMSLMGITGASNVPCNATLQCELKLRPGSICMESGYCSNPLYHGGGCLKTMLGAKNWTRTRVCSSQDPPEAAANGYCLPASAAGHFSYQEIRLAGLNWETGIFVSWIIQIILSEVLNVPTTIDAGSPHVNIDLYNPKSEFDLSSIVLDYGWEGHAVADRVKDCRTVYTDDEDNYQQCFHVVPEMWWSTVLEEGKIVGIDPPRELGVLGENALFIPRFAAERDPTLVSYFGMRDRVKVAQTFQTPTRWKDFCAIQEDNCITPDAYNRWKTYCQLNNCIDKPHAPRFPENEQEEQSFFVEGLYPGHFRITEEGDCDLNPDTCTGVLVDYACGWNSYAKQQTHHLNMPFRYAGTEVNGGFKASEALQIWRAANATKSPVFMVWYSPDPFYQSFLGSEAEMTRVNLPPPTPQCADNRINVADYCANSTWRDQGSFGDPKGSCDTYPQLLQKTFTKALRDVTEDPSLSDVFWSPARDFLLNLRLDNLHYNELIQLWRSRGTDPLGYDPRDATCQWVVDNFDRLMSFVPETYPRVIKEVDNEREALLAVAFGLSIFVVCVVLLTTAFCFLKRKTMCIYHMQSHFLRLLLCGMLMVGIGAVIMTAAPTDASCGVTPWLINLGYLLLFVPLVVRISAISRLATDGKRMQRVRVKSIELYKYVLAFAVLVAVYLFVWTYVDPPVKTYEYELTNHVTPEGDSVIESYDYCGAEYDYYWLFIAMACRGLVLLSGTMIGFLALRVKDDRNDSRAIFVTLVVQLVVLVLQFVVCVILFESKRSDLMGYSSILHSLNAITPIAIYILPKFFDKDENKQGEDNMLPDVFVHTTMALLDVVGFSAWTSVRQPVDVFQFLEVLYETFDEIAVKNGVFKVETVGECYIAATGIPKPQPDHAVRMAKFAMDCMAKMPRFVKSMETRFGPDTGDLSLQIAMHSGPVTGGCLAGKGEKFQLFGATTFEAKLLLDKSISGRIHVSESTANLIVNGGKPNWIVPRDEKVSTGPTFWLDFGRRESAKEVKSDEFAYMNGQQRWVEWNVGVFQGLLVQILARRAMSFTAGLSSGSTVDFNKAEMPLEEVKEIIELPEFDRRAARRQRDNQDVVIADEVIAELREYISVIASLYNQYPFHNFAHASYVVMAVKKYMSRILEGSEAELGGEEERGRSSAQSALHDHSYGITSDPLTQFACVYSALIHDVQHPGVPNNRWMEENDELASRYKLRSVAEQNSFDVSWDLLMQDRFQKLRSTICSSSEELHRFRQIVINCVMATDLGDKQLKALRNGRWEKAFSQEATSVSGLSEVSSSSDSEDESYNPRRSANHAIKKRKQVSINRKATIVIEHLIQAADIAHTCQHWHIYRKWNERLFRELYQAYREGRSDANPADNWYKGEIGFFDFYIIPLSQKIRDCGVFGPTSDENLNYATNNRNMWKSEGQQIVEDMLKQVEQEYREQNESDRECAKDPSSSPFQCIDLELELGVVE</sequence>
<feature type="domain" description="Guanylate cyclase" evidence="10">
    <location>
        <begin position="834"/>
        <end position="968"/>
    </location>
</feature>
<evidence type="ECO:0000256" key="1">
    <source>
        <dbReference type="ARBA" id="ARBA00004141"/>
    </source>
</evidence>
<feature type="chain" id="PRO_5040266381" evidence="9">
    <location>
        <begin position="27"/>
        <end position="1480"/>
    </location>
</feature>
<feature type="domain" description="G-protein coupled receptors family 3 profile" evidence="11">
    <location>
        <begin position="556"/>
        <end position="813"/>
    </location>
</feature>
<proteinExistence type="predicted"/>
<accession>A0A9N8H4I5</accession>
<feature type="transmembrane region" description="Helical" evidence="8">
    <location>
        <begin position="759"/>
        <end position="781"/>
    </location>
</feature>
<dbReference type="CDD" id="cd07302">
    <property type="entry name" value="CHD"/>
    <property type="match status" value="1"/>
</dbReference>
<dbReference type="InterPro" id="IPR036971">
    <property type="entry name" value="PDEase_catalytic_dom_sf"/>
</dbReference>
<evidence type="ECO:0000256" key="9">
    <source>
        <dbReference type="SAM" id="SignalP"/>
    </source>
</evidence>
<keyword evidence="2 8" id="KW-0812">Transmembrane</keyword>
<keyword evidence="9" id="KW-0732">Signal</keyword>
<dbReference type="EMBL" id="CAICTM010000050">
    <property type="protein sequence ID" value="CAB9499000.1"/>
    <property type="molecule type" value="Genomic_DNA"/>
</dbReference>
<dbReference type="InterPro" id="IPR001054">
    <property type="entry name" value="A/G_cyclase"/>
</dbReference>
<protein>
    <submittedName>
        <fullName evidence="12">Receptor-type guanylate cyclase gcy</fullName>
    </submittedName>
</protein>
<evidence type="ECO:0000256" key="3">
    <source>
        <dbReference type="ARBA" id="ARBA00022723"/>
    </source>
</evidence>
<keyword evidence="4" id="KW-0378">Hydrolase</keyword>
<reference evidence="12" key="1">
    <citation type="submission" date="2020-06" db="EMBL/GenBank/DDBJ databases">
        <authorList>
            <consortium name="Plant Systems Biology data submission"/>
        </authorList>
    </citation>
    <scope>NUCLEOTIDE SEQUENCE</scope>
    <source>
        <strain evidence="12">D6</strain>
    </source>
</reference>
<dbReference type="InterPro" id="IPR017978">
    <property type="entry name" value="GPCR_3_C"/>
</dbReference>
<gene>
    <name evidence="12" type="ORF">SEMRO_50_G029180.1</name>
</gene>
<dbReference type="Gene3D" id="3.30.70.1230">
    <property type="entry name" value="Nucleotide cyclase"/>
    <property type="match status" value="1"/>
</dbReference>
<organism evidence="12 13">
    <name type="scientific">Seminavis robusta</name>
    <dbReference type="NCBI Taxonomy" id="568900"/>
    <lineage>
        <taxon>Eukaryota</taxon>
        <taxon>Sar</taxon>
        <taxon>Stramenopiles</taxon>
        <taxon>Ochrophyta</taxon>
        <taxon>Bacillariophyta</taxon>
        <taxon>Bacillariophyceae</taxon>
        <taxon>Bacillariophycidae</taxon>
        <taxon>Naviculales</taxon>
        <taxon>Naviculaceae</taxon>
        <taxon>Seminavis</taxon>
    </lineage>
</organism>
<evidence type="ECO:0000259" key="10">
    <source>
        <dbReference type="PROSITE" id="PS50125"/>
    </source>
</evidence>
<feature type="transmembrane region" description="Helical" evidence="8">
    <location>
        <begin position="722"/>
        <end position="747"/>
    </location>
</feature>
<dbReference type="Proteomes" id="UP001153069">
    <property type="component" value="Unassembled WGS sequence"/>
</dbReference>
<keyword evidence="12" id="KW-0675">Receptor</keyword>
<feature type="transmembrane region" description="Helical" evidence="8">
    <location>
        <begin position="555"/>
        <end position="581"/>
    </location>
</feature>
<dbReference type="Pfam" id="PF00003">
    <property type="entry name" value="7tm_3"/>
    <property type="match status" value="1"/>
</dbReference>
<dbReference type="InterPro" id="IPR029787">
    <property type="entry name" value="Nucleotide_cyclase"/>
</dbReference>
<evidence type="ECO:0000256" key="4">
    <source>
        <dbReference type="ARBA" id="ARBA00022801"/>
    </source>
</evidence>
<evidence type="ECO:0000313" key="12">
    <source>
        <dbReference type="EMBL" id="CAB9499000.1"/>
    </source>
</evidence>
<dbReference type="PROSITE" id="PS50125">
    <property type="entry name" value="GUANYLATE_CYCLASE_2"/>
    <property type="match status" value="1"/>
</dbReference>
<comment type="subcellular location">
    <subcellularLocation>
        <location evidence="1">Membrane</location>
        <topology evidence="1">Multi-pass membrane protein</topology>
    </subcellularLocation>
</comment>
<evidence type="ECO:0000256" key="6">
    <source>
        <dbReference type="ARBA" id="ARBA00023136"/>
    </source>
</evidence>
<evidence type="ECO:0000313" key="13">
    <source>
        <dbReference type="Proteomes" id="UP001153069"/>
    </source>
</evidence>
<feature type="transmembrane region" description="Helical" evidence="8">
    <location>
        <begin position="666"/>
        <end position="687"/>
    </location>
</feature>
<dbReference type="Pfam" id="PF00211">
    <property type="entry name" value="Guanylate_cyc"/>
    <property type="match status" value="1"/>
</dbReference>
<keyword evidence="6 8" id="KW-0472">Membrane</keyword>
<dbReference type="PROSITE" id="PS50259">
    <property type="entry name" value="G_PROTEIN_RECEP_F3_4"/>
    <property type="match status" value="1"/>
</dbReference>
<evidence type="ECO:0000256" key="7">
    <source>
        <dbReference type="SAM" id="MobiDB-lite"/>
    </source>
</evidence>
<dbReference type="InterPro" id="IPR002073">
    <property type="entry name" value="PDEase_catalytic_dom"/>
</dbReference>
<dbReference type="SMART" id="SM00044">
    <property type="entry name" value="CYCc"/>
    <property type="match status" value="1"/>
</dbReference>
<evidence type="ECO:0000256" key="8">
    <source>
        <dbReference type="SAM" id="Phobius"/>
    </source>
</evidence>
<dbReference type="GO" id="GO:0009190">
    <property type="term" value="P:cyclic nucleotide biosynthetic process"/>
    <property type="evidence" value="ECO:0007669"/>
    <property type="project" value="InterPro"/>
</dbReference>
<dbReference type="GO" id="GO:0046872">
    <property type="term" value="F:metal ion binding"/>
    <property type="evidence" value="ECO:0007669"/>
    <property type="project" value="UniProtKB-KW"/>
</dbReference>
<dbReference type="GO" id="GO:0016020">
    <property type="term" value="C:membrane"/>
    <property type="evidence" value="ECO:0007669"/>
    <property type="project" value="UniProtKB-SubCell"/>
</dbReference>
<dbReference type="Gene3D" id="1.10.1300.10">
    <property type="entry name" value="3'5'-cyclic nucleotide phosphodiesterase, catalytic domain"/>
    <property type="match status" value="1"/>
</dbReference>